<reference evidence="1 2" key="1">
    <citation type="submission" date="2023-09" db="EMBL/GenBank/DDBJ databases">
        <title>Multi-omics analysis of a traditional fermented food reveals byproduct-associated fungal strains for waste-to-food upcycling.</title>
        <authorList>
            <consortium name="Lawrence Berkeley National Laboratory"/>
            <person name="Rekdal V.M."/>
            <person name="Villalobos-Escobedo J.M."/>
            <person name="Rodriguez-Valeron N."/>
            <person name="Garcia M.O."/>
            <person name="Vasquez D.P."/>
            <person name="Damayanti I."/>
            <person name="Sorensen P.M."/>
            <person name="Baidoo E.E."/>
            <person name="De Carvalho A.C."/>
            <person name="Riley R."/>
            <person name="Lipzen A."/>
            <person name="He G."/>
            <person name="Yan M."/>
            <person name="Haridas S."/>
            <person name="Daum C."/>
            <person name="Yoshinaga Y."/>
            <person name="Ng V."/>
            <person name="Grigoriev I.V."/>
            <person name="Munk R."/>
            <person name="Nuraida L."/>
            <person name="Wijaya C.H."/>
            <person name="Morales P.-C."/>
            <person name="Keasling J.D."/>
        </authorList>
    </citation>
    <scope>NUCLEOTIDE SEQUENCE [LARGE SCALE GENOMIC DNA]</scope>
    <source>
        <strain evidence="1 2">FGSC 2613</strain>
    </source>
</reference>
<evidence type="ECO:0000313" key="2">
    <source>
        <dbReference type="Proteomes" id="UP001451303"/>
    </source>
</evidence>
<keyword evidence="2" id="KW-1185">Reference proteome</keyword>
<accession>A0ABR3DDQ9</accession>
<sequence>MMIMMGFDVEVFFGNDSTTVVVVAWRTHVFVPTYRKCSTFSSAPRPSCVSSLMIVYRSAIFQVHNIICVCFVPCRCSQVQYEVTAVRVTCVPERRNLEGREIVWFGESSGPIDLDACP</sequence>
<evidence type="ECO:0000313" key="1">
    <source>
        <dbReference type="EMBL" id="KAL0470830.1"/>
    </source>
</evidence>
<name>A0ABR3DDQ9_NEUIN</name>
<gene>
    <name evidence="1" type="ORF">QR685DRAFT_571879</name>
</gene>
<organism evidence="1 2">
    <name type="scientific">Neurospora intermedia</name>
    <dbReference type="NCBI Taxonomy" id="5142"/>
    <lineage>
        <taxon>Eukaryota</taxon>
        <taxon>Fungi</taxon>
        <taxon>Dikarya</taxon>
        <taxon>Ascomycota</taxon>
        <taxon>Pezizomycotina</taxon>
        <taxon>Sordariomycetes</taxon>
        <taxon>Sordariomycetidae</taxon>
        <taxon>Sordariales</taxon>
        <taxon>Sordariaceae</taxon>
        <taxon>Neurospora</taxon>
    </lineage>
</organism>
<dbReference type="Proteomes" id="UP001451303">
    <property type="component" value="Unassembled WGS sequence"/>
</dbReference>
<comment type="caution">
    <text evidence="1">The sequence shown here is derived from an EMBL/GenBank/DDBJ whole genome shotgun (WGS) entry which is preliminary data.</text>
</comment>
<dbReference type="EMBL" id="JAVLET010000004">
    <property type="protein sequence ID" value="KAL0470830.1"/>
    <property type="molecule type" value="Genomic_DNA"/>
</dbReference>
<proteinExistence type="predicted"/>
<protein>
    <submittedName>
        <fullName evidence="1">Uncharacterized protein</fullName>
    </submittedName>
</protein>